<dbReference type="EMBL" id="UZAU01000372">
    <property type="status" value="NOT_ANNOTATED_CDS"/>
    <property type="molecule type" value="Genomic_DNA"/>
</dbReference>
<dbReference type="AlphaFoldDB" id="A0A803PBM1"/>
<dbReference type="PANTHER" id="PTHR33116:SF84">
    <property type="entry name" value="RNA-DIRECTED DNA POLYMERASE"/>
    <property type="match status" value="1"/>
</dbReference>
<reference evidence="2" key="2">
    <citation type="submission" date="2021-03" db="UniProtKB">
        <authorList>
            <consortium name="EnsemblPlants"/>
        </authorList>
    </citation>
    <scope>IDENTIFICATION</scope>
</reference>
<evidence type="ECO:0000259" key="1">
    <source>
        <dbReference type="PROSITE" id="PS50878"/>
    </source>
</evidence>
<feature type="domain" description="Reverse transcriptase" evidence="1">
    <location>
        <begin position="1"/>
        <end position="136"/>
    </location>
</feature>
<sequence length="179" mass="20252">MFNGKMHGFFASHRGLRQGDPMSPLIFVLGMEYLSRIMKKVAGKSDFQFHERCRGLRLNHLCFADDVLLFSKGDYRSFMYMLQGLKLFSATLGLHPDQSKSAIYCSNVPQNEIDTILTASGFSLQKTPFTYLGVPICARKISSKECSILAEKMTTRIRVWSSRHLSFAARTVLINSVLL</sequence>
<dbReference type="InterPro" id="IPR000477">
    <property type="entry name" value="RT_dom"/>
</dbReference>
<dbReference type="OMA" id="GFFASHR"/>
<dbReference type="PANTHER" id="PTHR33116">
    <property type="entry name" value="REVERSE TRANSCRIPTASE ZINC-BINDING DOMAIN-CONTAINING PROTEIN-RELATED-RELATED"/>
    <property type="match status" value="1"/>
</dbReference>
<dbReference type="SUPFAM" id="SSF56672">
    <property type="entry name" value="DNA/RNA polymerases"/>
    <property type="match status" value="1"/>
</dbReference>
<dbReference type="EnsemblPlants" id="evm.model.04.1080">
    <property type="protein sequence ID" value="cds.evm.model.04.1080"/>
    <property type="gene ID" value="evm.TU.04.1080"/>
</dbReference>
<proteinExistence type="predicted"/>
<dbReference type="Gramene" id="evm.model.04.1080">
    <property type="protein sequence ID" value="cds.evm.model.04.1080"/>
    <property type="gene ID" value="evm.TU.04.1080"/>
</dbReference>
<reference evidence="2" key="1">
    <citation type="submission" date="2018-11" db="EMBL/GenBank/DDBJ databases">
        <authorList>
            <person name="Grassa J C."/>
        </authorList>
    </citation>
    <scope>NUCLEOTIDE SEQUENCE [LARGE SCALE GENOMIC DNA]</scope>
</reference>
<name>A0A803PBM1_CANSA</name>
<dbReference type="Pfam" id="PF00078">
    <property type="entry name" value="RVT_1"/>
    <property type="match status" value="1"/>
</dbReference>
<evidence type="ECO:0000313" key="2">
    <source>
        <dbReference type="EnsemblPlants" id="cds.evm.model.04.1080"/>
    </source>
</evidence>
<dbReference type="Proteomes" id="UP000596661">
    <property type="component" value="Chromosome 4"/>
</dbReference>
<evidence type="ECO:0000313" key="3">
    <source>
        <dbReference type="Proteomes" id="UP000596661"/>
    </source>
</evidence>
<dbReference type="InterPro" id="IPR043502">
    <property type="entry name" value="DNA/RNA_pol_sf"/>
</dbReference>
<organism evidence="2 3">
    <name type="scientific">Cannabis sativa</name>
    <name type="common">Hemp</name>
    <name type="synonym">Marijuana</name>
    <dbReference type="NCBI Taxonomy" id="3483"/>
    <lineage>
        <taxon>Eukaryota</taxon>
        <taxon>Viridiplantae</taxon>
        <taxon>Streptophyta</taxon>
        <taxon>Embryophyta</taxon>
        <taxon>Tracheophyta</taxon>
        <taxon>Spermatophyta</taxon>
        <taxon>Magnoliopsida</taxon>
        <taxon>eudicotyledons</taxon>
        <taxon>Gunneridae</taxon>
        <taxon>Pentapetalae</taxon>
        <taxon>rosids</taxon>
        <taxon>fabids</taxon>
        <taxon>Rosales</taxon>
        <taxon>Cannabaceae</taxon>
        <taxon>Cannabis</taxon>
    </lineage>
</organism>
<protein>
    <recommendedName>
        <fullName evidence="1">Reverse transcriptase domain-containing protein</fullName>
    </recommendedName>
</protein>
<dbReference type="PROSITE" id="PS50878">
    <property type="entry name" value="RT_POL"/>
    <property type="match status" value="1"/>
</dbReference>
<keyword evidence="3" id="KW-1185">Reference proteome</keyword>
<accession>A0A803PBM1</accession>